<dbReference type="Proteomes" id="UP001222325">
    <property type="component" value="Unassembled WGS sequence"/>
</dbReference>
<evidence type="ECO:0000256" key="2">
    <source>
        <dbReference type="ARBA" id="ARBA00035112"/>
    </source>
</evidence>
<gene>
    <name evidence="3" type="ORF">B0H15DRAFT_766556</name>
</gene>
<protein>
    <recommendedName>
        <fullName evidence="5">Tat pathway signal sequence</fullName>
    </recommendedName>
</protein>
<comment type="pathway">
    <text evidence="1">Mycotoxin biosynthesis.</text>
</comment>
<evidence type="ECO:0008006" key="5">
    <source>
        <dbReference type="Google" id="ProtNLM"/>
    </source>
</evidence>
<accession>A0AAD6UMR4</accession>
<dbReference type="GO" id="GO:0043386">
    <property type="term" value="P:mycotoxin biosynthetic process"/>
    <property type="evidence" value="ECO:0007669"/>
    <property type="project" value="InterPro"/>
</dbReference>
<comment type="caution">
    <text evidence="3">The sequence shown here is derived from an EMBL/GenBank/DDBJ whole genome shotgun (WGS) entry which is preliminary data.</text>
</comment>
<evidence type="ECO:0000313" key="3">
    <source>
        <dbReference type="EMBL" id="KAJ7104124.1"/>
    </source>
</evidence>
<dbReference type="PANTHER" id="PTHR33365:SF4">
    <property type="entry name" value="CYCLOCHLOROTINE BIOSYNTHESIS PROTEIN O"/>
    <property type="match status" value="1"/>
</dbReference>
<evidence type="ECO:0000313" key="4">
    <source>
        <dbReference type="Proteomes" id="UP001222325"/>
    </source>
</evidence>
<dbReference type="AlphaFoldDB" id="A0AAD6UMR4"/>
<dbReference type="Pfam" id="PF11807">
    <property type="entry name" value="UstYa"/>
    <property type="match status" value="1"/>
</dbReference>
<reference evidence="3" key="1">
    <citation type="submission" date="2023-03" db="EMBL/GenBank/DDBJ databases">
        <title>Massive genome expansion in bonnet fungi (Mycena s.s.) driven by repeated elements and novel gene families across ecological guilds.</title>
        <authorList>
            <consortium name="Lawrence Berkeley National Laboratory"/>
            <person name="Harder C.B."/>
            <person name="Miyauchi S."/>
            <person name="Viragh M."/>
            <person name="Kuo A."/>
            <person name="Thoen E."/>
            <person name="Andreopoulos B."/>
            <person name="Lu D."/>
            <person name="Skrede I."/>
            <person name="Drula E."/>
            <person name="Henrissat B."/>
            <person name="Morin E."/>
            <person name="Kohler A."/>
            <person name="Barry K."/>
            <person name="LaButti K."/>
            <person name="Morin E."/>
            <person name="Salamov A."/>
            <person name="Lipzen A."/>
            <person name="Mereny Z."/>
            <person name="Hegedus B."/>
            <person name="Baldrian P."/>
            <person name="Stursova M."/>
            <person name="Weitz H."/>
            <person name="Taylor A."/>
            <person name="Grigoriev I.V."/>
            <person name="Nagy L.G."/>
            <person name="Martin F."/>
            <person name="Kauserud H."/>
        </authorList>
    </citation>
    <scope>NUCLEOTIDE SEQUENCE</scope>
    <source>
        <strain evidence="3">CBHHK173m</strain>
    </source>
</reference>
<name>A0AAD6UMR4_9AGAR</name>
<comment type="similarity">
    <text evidence="2">Belongs to the ustYa family.</text>
</comment>
<evidence type="ECO:0000256" key="1">
    <source>
        <dbReference type="ARBA" id="ARBA00004685"/>
    </source>
</evidence>
<keyword evidence="4" id="KW-1185">Reference proteome</keyword>
<sequence length="190" mass="22227">VEYGTLKFNGTFRHPSIYRGTPTPELDAAWDRLTTDVQPMRISKETLLRIGKADVPSLVRYREEDGGGYMASVEVVHQLHCLNMLRKYTYHDYYKDTDKAFTIRPDIFRNHLDHCVELLRQNLMCIADTGVITYEWVDGWELPYPDFNTAHQCRNYEKVLDWAYSEAVHVPRQNVTRLAVDFEKDLTVPP</sequence>
<feature type="non-terminal residue" evidence="3">
    <location>
        <position position="1"/>
    </location>
</feature>
<proteinExistence type="inferred from homology"/>
<organism evidence="3 4">
    <name type="scientific">Mycena belliarum</name>
    <dbReference type="NCBI Taxonomy" id="1033014"/>
    <lineage>
        <taxon>Eukaryota</taxon>
        <taxon>Fungi</taxon>
        <taxon>Dikarya</taxon>
        <taxon>Basidiomycota</taxon>
        <taxon>Agaricomycotina</taxon>
        <taxon>Agaricomycetes</taxon>
        <taxon>Agaricomycetidae</taxon>
        <taxon>Agaricales</taxon>
        <taxon>Marasmiineae</taxon>
        <taxon>Mycenaceae</taxon>
        <taxon>Mycena</taxon>
    </lineage>
</organism>
<dbReference type="PANTHER" id="PTHR33365">
    <property type="entry name" value="YALI0B05434P"/>
    <property type="match status" value="1"/>
</dbReference>
<dbReference type="EMBL" id="JARJCN010000001">
    <property type="protein sequence ID" value="KAJ7104124.1"/>
    <property type="molecule type" value="Genomic_DNA"/>
</dbReference>
<dbReference type="InterPro" id="IPR021765">
    <property type="entry name" value="UstYa-like"/>
</dbReference>